<dbReference type="PANTHER" id="PTHR11390">
    <property type="entry name" value="PROKARYOTIC DNA TOPOISOMERASE"/>
    <property type="match status" value="1"/>
</dbReference>
<accession>A0A4Q0M3V2</accession>
<dbReference type="Gene3D" id="2.70.20.10">
    <property type="entry name" value="Topoisomerase I, domain 3"/>
    <property type="match status" value="1"/>
</dbReference>
<dbReference type="InterPro" id="IPR013497">
    <property type="entry name" value="Topo_IA_cen"/>
</dbReference>
<dbReference type="InterPro" id="IPR005738">
    <property type="entry name" value="TopoIII"/>
</dbReference>
<evidence type="ECO:0000313" key="14">
    <source>
        <dbReference type="EMBL" id="RXF67601.1"/>
    </source>
</evidence>
<dbReference type="EC" id="5.6.2.1" evidence="3"/>
<evidence type="ECO:0000259" key="12">
    <source>
        <dbReference type="PROSITE" id="PS50880"/>
    </source>
</evidence>
<keyword evidence="5" id="KW-0799">Topoisomerase</keyword>
<comment type="caution">
    <text evidence="14">The sequence shown here is derived from an EMBL/GenBank/DDBJ whole genome shotgun (WGS) entry which is preliminary data.</text>
</comment>
<name>A0A4Q0M3V2_9SPHI</name>
<dbReference type="GO" id="GO:0006310">
    <property type="term" value="P:DNA recombination"/>
    <property type="evidence" value="ECO:0007669"/>
    <property type="project" value="TreeGrafter"/>
</dbReference>
<dbReference type="GO" id="GO:0006265">
    <property type="term" value="P:DNA topological change"/>
    <property type="evidence" value="ECO:0007669"/>
    <property type="project" value="InterPro"/>
</dbReference>
<feature type="domain" description="Toprim" evidence="12">
    <location>
        <begin position="1"/>
        <end position="141"/>
    </location>
</feature>
<keyword evidence="7 14" id="KW-0413">Isomerase</keyword>
<dbReference type="CDD" id="cd03362">
    <property type="entry name" value="TOPRIM_TopoIA_TopoIII"/>
    <property type="match status" value="1"/>
</dbReference>
<evidence type="ECO:0000256" key="1">
    <source>
        <dbReference type="ARBA" id="ARBA00000213"/>
    </source>
</evidence>
<dbReference type="InterPro" id="IPR003601">
    <property type="entry name" value="Topo_IA_2"/>
</dbReference>
<comment type="catalytic activity">
    <reaction evidence="1">
        <text>ATP-independent breakage of single-stranded DNA, followed by passage and rejoining.</text>
        <dbReference type="EC" id="5.6.2.1"/>
    </reaction>
</comment>
<dbReference type="GO" id="GO:0003917">
    <property type="term" value="F:DNA topoisomerase type I (single strand cut, ATP-independent) activity"/>
    <property type="evidence" value="ECO:0007669"/>
    <property type="project" value="UniProtKB-EC"/>
</dbReference>
<dbReference type="PROSITE" id="PS50880">
    <property type="entry name" value="TOPRIM"/>
    <property type="match status" value="1"/>
</dbReference>
<reference evidence="14 15" key="1">
    <citation type="submission" date="2018-12" db="EMBL/GenBank/DDBJ databases">
        <title>The Draft Genome Sequence of the Soil Bacterium Pedobacter tournemirensis R1.</title>
        <authorList>
            <person name="He J."/>
        </authorList>
    </citation>
    <scope>NUCLEOTIDE SEQUENCE [LARGE SCALE GENOMIC DNA]</scope>
    <source>
        <strain evidence="14 15">R1</strain>
    </source>
</reference>
<dbReference type="Proteomes" id="UP000290848">
    <property type="component" value="Unassembled WGS sequence"/>
</dbReference>
<evidence type="ECO:0000256" key="11">
    <source>
        <dbReference type="ARBA" id="ARBA00032877"/>
    </source>
</evidence>
<evidence type="ECO:0000256" key="2">
    <source>
        <dbReference type="ARBA" id="ARBA00009446"/>
    </source>
</evidence>
<dbReference type="InterPro" id="IPR006171">
    <property type="entry name" value="TOPRIM_dom"/>
</dbReference>
<dbReference type="GO" id="GO:0046872">
    <property type="term" value="F:metal ion binding"/>
    <property type="evidence" value="ECO:0007669"/>
    <property type="project" value="UniProtKB-KW"/>
</dbReference>
<dbReference type="InterPro" id="IPR000380">
    <property type="entry name" value="Topo_IA"/>
</dbReference>
<gene>
    <name evidence="14" type="ORF">EKH83_18625</name>
</gene>
<dbReference type="GO" id="GO:0043597">
    <property type="term" value="C:cytoplasmic replication fork"/>
    <property type="evidence" value="ECO:0007669"/>
    <property type="project" value="TreeGrafter"/>
</dbReference>
<dbReference type="NCBIfam" id="TIGR01056">
    <property type="entry name" value="topB"/>
    <property type="match status" value="1"/>
</dbReference>
<dbReference type="CDD" id="cd00186">
    <property type="entry name" value="TOP1Ac"/>
    <property type="match status" value="1"/>
</dbReference>
<proteinExistence type="inferred from homology"/>
<dbReference type="Pfam" id="PF13342">
    <property type="entry name" value="Toprim_Crpt"/>
    <property type="match status" value="1"/>
</dbReference>
<dbReference type="EMBL" id="RXOC01000016">
    <property type="protein sequence ID" value="RXF67601.1"/>
    <property type="molecule type" value="Genomic_DNA"/>
</dbReference>
<evidence type="ECO:0000256" key="10">
    <source>
        <dbReference type="ARBA" id="ARBA00032235"/>
    </source>
</evidence>
<dbReference type="Gene3D" id="1.10.460.10">
    <property type="entry name" value="Topoisomerase I, domain 2"/>
    <property type="match status" value="1"/>
</dbReference>
<dbReference type="InterPro" id="IPR013825">
    <property type="entry name" value="Topo_IA_cen_sub2"/>
</dbReference>
<evidence type="ECO:0000256" key="9">
    <source>
        <dbReference type="ARBA" id="ARBA00031985"/>
    </source>
</evidence>
<dbReference type="GO" id="GO:0006281">
    <property type="term" value="P:DNA repair"/>
    <property type="evidence" value="ECO:0007669"/>
    <property type="project" value="TreeGrafter"/>
</dbReference>
<dbReference type="SMART" id="SM00436">
    <property type="entry name" value="TOP1Bc"/>
    <property type="match status" value="1"/>
</dbReference>
<dbReference type="PRINTS" id="PR00417">
    <property type="entry name" value="PRTPISMRASEI"/>
</dbReference>
<dbReference type="NCBIfam" id="NF005829">
    <property type="entry name" value="PRK07726.1"/>
    <property type="match status" value="1"/>
</dbReference>
<dbReference type="AlphaFoldDB" id="A0A4Q0M3V2"/>
<protein>
    <recommendedName>
        <fullName evidence="3">DNA topoisomerase</fullName>
        <ecNumber evidence="3">5.6.2.1</ecNumber>
    </recommendedName>
    <alternativeName>
        <fullName evidence="11">Omega-protein</fullName>
    </alternativeName>
    <alternativeName>
        <fullName evidence="10">Relaxing enzyme</fullName>
    </alternativeName>
    <alternativeName>
        <fullName evidence="8">Swivelase</fullName>
    </alternativeName>
    <alternativeName>
        <fullName evidence="9">Untwisting enzyme</fullName>
    </alternativeName>
</protein>
<evidence type="ECO:0000256" key="7">
    <source>
        <dbReference type="ARBA" id="ARBA00023235"/>
    </source>
</evidence>
<dbReference type="InterPro" id="IPR023405">
    <property type="entry name" value="Topo_IA_core_domain"/>
</dbReference>
<evidence type="ECO:0000256" key="8">
    <source>
        <dbReference type="ARBA" id="ARBA00030003"/>
    </source>
</evidence>
<organism evidence="14 15">
    <name type="scientific">Arcticibacter tournemirensis</name>
    <dbReference type="NCBI Taxonomy" id="699437"/>
    <lineage>
        <taxon>Bacteria</taxon>
        <taxon>Pseudomonadati</taxon>
        <taxon>Bacteroidota</taxon>
        <taxon>Sphingobacteriia</taxon>
        <taxon>Sphingobacteriales</taxon>
        <taxon>Sphingobacteriaceae</taxon>
        <taxon>Arcticibacter</taxon>
    </lineage>
</organism>
<dbReference type="InterPro" id="IPR034144">
    <property type="entry name" value="TOPRIM_TopoIII"/>
</dbReference>
<keyword evidence="4" id="KW-0479">Metal-binding</keyword>
<dbReference type="Gene3D" id="1.10.290.10">
    <property type="entry name" value="Topoisomerase I, domain 4"/>
    <property type="match status" value="1"/>
</dbReference>
<sequence length="709" mass="78985">MKVVIAEKPSVARDLAKVFGKTTKKDGYIEGPGYSFTWAFGHLVQLAPPEVYGFKGWRVENLPMLPERFKLAVRQQKTASGTSDDPGVVKQLNIIKKLFDEATEIIVATDAGREGELIFRYIYYHLKCKKPFKRLWISSQTDEAIKNGFRNLKSGTEYDTLFFSAQCRSESDWIVGLNATQALSIAAGNRAVLSLGRVQTPTLAMICFRYLENKNFKPQIYFQVAIYLNKDDVGFRALSIKNFKDEETAREVLNKVRDVASGDAAGGLIQNVEVKPRKEQPPLLHDLSSLQQEANKRKGFTADQTLSLAQTLYESKLITYPRTGSRYIGEDVLAGIPQLIGNLEHHPLFGKQASLLKTAKLNKRSVNAAKVTDHHALLPTENVPSGLSPDLQAVYDLIAGRMLEAFHQECIKELTRITIESGSLFVANGTVIQSPGWRSVFNQKDDEKEDEDNATLPKVSKDESLPIEKKEVLEKQTKPKALYNEASLLKAMETSGKEIEDEELRQAMKNSGLGTPATRASIIETLIKRDYIKREKKLLLPTEKGLAVYELVKDKKIAQAELTGLWEKRLEDIRTGGSVAEFKNEIREYTRTITSELLEAGRGLSGLIAEPEPEEGAVICPHCKKGALRFGDKAVSCNGYQHGCSFVIWRTMSGKQLTDSQIMELIEKGSTSVLKGFKSKAGNSFDASLLLADGKVHFVFAPRTEEAKQ</sequence>
<evidence type="ECO:0000256" key="3">
    <source>
        <dbReference type="ARBA" id="ARBA00012891"/>
    </source>
</evidence>
<dbReference type="InterPro" id="IPR013826">
    <property type="entry name" value="Topo_IA_cen_sub3"/>
</dbReference>
<dbReference type="InterPro" id="IPR013824">
    <property type="entry name" value="Topo_IA_cen_sub1"/>
</dbReference>
<comment type="similarity">
    <text evidence="2">Belongs to the type IA topoisomerase family.</text>
</comment>
<dbReference type="GO" id="GO:0003677">
    <property type="term" value="F:DNA binding"/>
    <property type="evidence" value="ECO:0007669"/>
    <property type="project" value="UniProtKB-KW"/>
</dbReference>
<evidence type="ECO:0000313" key="15">
    <source>
        <dbReference type="Proteomes" id="UP000290848"/>
    </source>
</evidence>
<dbReference type="Gene3D" id="3.40.50.140">
    <property type="match status" value="1"/>
</dbReference>
<dbReference type="RefSeq" id="WP_128770972.1">
    <property type="nucleotide sequence ID" value="NZ_RXOC01000016.1"/>
</dbReference>
<feature type="domain" description="Topo IA-type catalytic" evidence="13">
    <location>
        <begin position="158"/>
        <end position="594"/>
    </location>
</feature>
<dbReference type="Pfam" id="PF01751">
    <property type="entry name" value="Toprim"/>
    <property type="match status" value="1"/>
</dbReference>
<dbReference type="SMART" id="SM00493">
    <property type="entry name" value="TOPRIM"/>
    <property type="match status" value="1"/>
</dbReference>
<dbReference type="PANTHER" id="PTHR11390:SF21">
    <property type="entry name" value="DNA TOPOISOMERASE 3-ALPHA"/>
    <property type="match status" value="1"/>
</dbReference>
<evidence type="ECO:0000256" key="4">
    <source>
        <dbReference type="ARBA" id="ARBA00022723"/>
    </source>
</evidence>
<dbReference type="SUPFAM" id="SSF56712">
    <property type="entry name" value="Prokaryotic type I DNA topoisomerase"/>
    <property type="match status" value="1"/>
</dbReference>
<dbReference type="Pfam" id="PF01131">
    <property type="entry name" value="Topoisom_bac"/>
    <property type="match status" value="1"/>
</dbReference>
<evidence type="ECO:0000256" key="5">
    <source>
        <dbReference type="ARBA" id="ARBA00023029"/>
    </source>
</evidence>
<keyword evidence="6" id="KW-0238">DNA-binding</keyword>
<evidence type="ECO:0000256" key="6">
    <source>
        <dbReference type="ARBA" id="ARBA00023125"/>
    </source>
</evidence>
<dbReference type="InterPro" id="IPR003602">
    <property type="entry name" value="Topo_IA_DNA-bd_dom"/>
</dbReference>
<dbReference type="InterPro" id="IPR025589">
    <property type="entry name" value="Toprim_C_rpt"/>
</dbReference>
<dbReference type="PROSITE" id="PS52039">
    <property type="entry name" value="TOPO_IA_2"/>
    <property type="match status" value="1"/>
</dbReference>
<dbReference type="SMART" id="SM00437">
    <property type="entry name" value="TOP1Ac"/>
    <property type="match status" value="1"/>
</dbReference>
<evidence type="ECO:0000259" key="13">
    <source>
        <dbReference type="PROSITE" id="PS52039"/>
    </source>
</evidence>